<dbReference type="AlphaFoldDB" id="A0A917LU97"/>
<dbReference type="Proteomes" id="UP000627715">
    <property type="component" value="Unassembled WGS sequence"/>
</dbReference>
<feature type="region of interest" description="Disordered" evidence="1">
    <location>
        <begin position="95"/>
        <end position="129"/>
    </location>
</feature>
<dbReference type="EMBL" id="BMIY01000004">
    <property type="protein sequence ID" value="GGG55739.1"/>
    <property type="molecule type" value="Genomic_DNA"/>
</dbReference>
<organism evidence="2 3">
    <name type="scientific">Pseudohongiella nitratireducens</name>
    <dbReference type="NCBI Taxonomy" id="1768907"/>
    <lineage>
        <taxon>Bacteria</taxon>
        <taxon>Pseudomonadati</taxon>
        <taxon>Pseudomonadota</taxon>
        <taxon>Gammaproteobacteria</taxon>
        <taxon>Pseudomonadales</taxon>
        <taxon>Pseudohongiellaceae</taxon>
        <taxon>Pseudohongiella</taxon>
    </lineage>
</organism>
<feature type="compositionally biased region" description="Basic and acidic residues" evidence="1">
    <location>
        <begin position="95"/>
        <end position="104"/>
    </location>
</feature>
<dbReference type="RefSeq" id="WP_068812092.1">
    <property type="nucleotide sequence ID" value="NZ_BMIY01000004.1"/>
</dbReference>
<evidence type="ECO:0000313" key="2">
    <source>
        <dbReference type="EMBL" id="GGG55739.1"/>
    </source>
</evidence>
<evidence type="ECO:0000256" key="1">
    <source>
        <dbReference type="SAM" id="MobiDB-lite"/>
    </source>
</evidence>
<protein>
    <recommendedName>
        <fullName evidence="4">DUF3135 domain-containing protein</fullName>
    </recommendedName>
</protein>
<comment type="caution">
    <text evidence="2">The sequence shown here is derived from an EMBL/GenBank/DDBJ whole genome shotgun (WGS) entry which is preliminary data.</text>
</comment>
<reference evidence="2" key="2">
    <citation type="submission" date="2020-09" db="EMBL/GenBank/DDBJ databases">
        <authorList>
            <person name="Sun Q."/>
            <person name="Zhou Y."/>
        </authorList>
    </citation>
    <scope>NUCLEOTIDE SEQUENCE</scope>
    <source>
        <strain evidence="2">CGMCC 1.15425</strain>
    </source>
</reference>
<evidence type="ECO:0000313" key="3">
    <source>
        <dbReference type="Proteomes" id="UP000627715"/>
    </source>
</evidence>
<proteinExistence type="predicted"/>
<sequence>MAKKPDDDHKVELPDFDTLIDINQKDPEALTRLRQRLSDDFLDSCPDSSRRRLEGLLFRINMELRRARNPATAYLRLSDMMYSSFSELHHSLHQPEDLLNKENQRGQNQRSADILSFPQDHSWKGNKPH</sequence>
<keyword evidence="3" id="KW-1185">Reference proteome</keyword>
<dbReference type="Pfam" id="PF11333">
    <property type="entry name" value="DUF3135"/>
    <property type="match status" value="1"/>
</dbReference>
<name>A0A917LU97_9GAMM</name>
<accession>A0A917LU97</accession>
<gene>
    <name evidence="2" type="ORF">GCM10011403_11070</name>
</gene>
<dbReference type="InterPro" id="IPR021482">
    <property type="entry name" value="DUF3135"/>
</dbReference>
<dbReference type="OrthoDB" id="5593306at2"/>
<evidence type="ECO:0008006" key="4">
    <source>
        <dbReference type="Google" id="ProtNLM"/>
    </source>
</evidence>
<reference evidence="2" key="1">
    <citation type="journal article" date="2014" name="Int. J. Syst. Evol. Microbiol.">
        <title>Complete genome sequence of Corynebacterium casei LMG S-19264T (=DSM 44701T), isolated from a smear-ripened cheese.</title>
        <authorList>
            <consortium name="US DOE Joint Genome Institute (JGI-PGF)"/>
            <person name="Walter F."/>
            <person name="Albersmeier A."/>
            <person name="Kalinowski J."/>
            <person name="Ruckert C."/>
        </authorList>
    </citation>
    <scope>NUCLEOTIDE SEQUENCE</scope>
    <source>
        <strain evidence="2">CGMCC 1.15425</strain>
    </source>
</reference>